<name>A0AAW9CP96_BURTH</name>
<organism evidence="1 2">
    <name type="scientific">Burkholderia thailandensis</name>
    <dbReference type="NCBI Taxonomy" id="57975"/>
    <lineage>
        <taxon>Bacteria</taxon>
        <taxon>Pseudomonadati</taxon>
        <taxon>Pseudomonadota</taxon>
        <taxon>Betaproteobacteria</taxon>
        <taxon>Burkholderiales</taxon>
        <taxon>Burkholderiaceae</taxon>
        <taxon>Burkholderia</taxon>
        <taxon>pseudomallei group</taxon>
    </lineage>
</organism>
<evidence type="ECO:0000313" key="2">
    <source>
        <dbReference type="Proteomes" id="UP001272137"/>
    </source>
</evidence>
<evidence type="ECO:0000313" key="1">
    <source>
        <dbReference type="EMBL" id="MDW9250923.1"/>
    </source>
</evidence>
<dbReference type="Proteomes" id="UP001272137">
    <property type="component" value="Unassembled WGS sequence"/>
</dbReference>
<sequence>MLNVHHWPIRLFTNTVNQSVHEHCVEDCLCVAGQAPAEDQ</sequence>
<protein>
    <submittedName>
        <fullName evidence="1">Uncharacterized protein</fullName>
    </submittedName>
</protein>
<accession>A0AAW9CP96</accession>
<dbReference type="AlphaFoldDB" id="A0AAW9CP96"/>
<gene>
    <name evidence="1" type="ORF">C7S16_4682</name>
</gene>
<reference evidence="1" key="1">
    <citation type="submission" date="2018-08" db="EMBL/GenBank/DDBJ databases">
        <title>Identification of Burkholderia cepacia strains that express a Burkholderia pseudomallei-like capsular polysaccharide.</title>
        <authorList>
            <person name="Burtnick M.N."/>
            <person name="Vongsouvath M."/>
            <person name="Newton P."/>
            <person name="Wuthiekanun V."/>
            <person name="Limmathurotsakul D."/>
            <person name="Brett P.J."/>
            <person name="Chantratita N."/>
            <person name="Dance D.A."/>
        </authorList>
    </citation>
    <scope>NUCLEOTIDE SEQUENCE</scope>
    <source>
        <strain evidence="1">SBXCC001</strain>
    </source>
</reference>
<proteinExistence type="predicted"/>
<dbReference type="EMBL" id="QXCT01000001">
    <property type="protein sequence ID" value="MDW9250923.1"/>
    <property type="molecule type" value="Genomic_DNA"/>
</dbReference>
<comment type="caution">
    <text evidence="1">The sequence shown here is derived from an EMBL/GenBank/DDBJ whole genome shotgun (WGS) entry which is preliminary data.</text>
</comment>